<organism evidence="2 3">
    <name type="scientific">Knipowitschia caucasica</name>
    <name type="common">Caucasian dwarf goby</name>
    <name type="synonym">Pomatoschistus caucasicus</name>
    <dbReference type="NCBI Taxonomy" id="637954"/>
    <lineage>
        <taxon>Eukaryota</taxon>
        <taxon>Metazoa</taxon>
        <taxon>Chordata</taxon>
        <taxon>Craniata</taxon>
        <taxon>Vertebrata</taxon>
        <taxon>Euteleostomi</taxon>
        <taxon>Actinopterygii</taxon>
        <taxon>Neopterygii</taxon>
        <taxon>Teleostei</taxon>
        <taxon>Neoteleostei</taxon>
        <taxon>Acanthomorphata</taxon>
        <taxon>Gobiaria</taxon>
        <taxon>Gobiiformes</taxon>
        <taxon>Gobioidei</taxon>
        <taxon>Gobiidae</taxon>
        <taxon>Gobiinae</taxon>
        <taxon>Knipowitschia</taxon>
    </lineage>
</organism>
<evidence type="ECO:0000313" key="2">
    <source>
        <dbReference type="EMBL" id="CAL1609877.1"/>
    </source>
</evidence>
<sequence>MLAAAWSRTRVDVTRKTRVFSLCASLCIQEKCHPSVTHRGCNEHDDGGDRCGGGRSFGVLNEEDGLPRLVCSSPIDPASGGADGAGGPITNVPPSPSISHSPLSLGDPTRLDCGYATLRWDLGTNHHFFLPSEVMEPGGAGGLLERAAVKSISVFAEFESEP</sequence>
<dbReference type="Proteomes" id="UP001497482">
    <property type="component" value="Chromosome 6"/>
</dbReference>
<feature type="region of interest" description="Disordered" evidence="1">
    <location>
        <begin position="80"/>
        <end position="103"/>
    </location>
</feature>
<evidence type="ECO:0000313" key="3">
    <source>
        <dbReference type="Proteomes" id="UP001497482"/>
    </source>
</evidence>
<name>A0AAV2M964_KNICA</name>
<dbReference type="AlphaFoldDB" id="A0AAV2M964"/>
<reference evidence="2 3" key="1">
    <citation type="submission" date="2024-04" db="EMBL/GenBank/DDBJ databases">
        <authorList>
            <person name="Waldvogel A.-M."/>
            <person name="Schoenle A."/>
        </authorList>
    </citation>
    <scope>NUCLEOTIDE SEQUENCE [LARGE SCALE GENOMIC DNA]</scope>
</reference>
<proteinExistence type="predicted"/>
<gene>
    <name evidence="2" type="ORF">KC01_LOCUS36558</name>
</gene>
<keyword evidence="3" id="KW-1185">Reference proteome</keyword>
<evidence type="ECO:0000256" key="1">
    <source>
        <dbReference type="SAM" id="MobiDB-lite"/>
    </source>
</evidence>
<dbReference type="EMBL" id="OZ035828">
    <property type="protein sequence ID" value="CAL1609877.1"/>
    <property type="molecule type" value="Genomic_DNA"/>
</dbReference>
<protein>
    <submittedName>
        <fullName evidence="2">Uncharacterized protein</fullName>
    </submittedName>
</protein>
<accession>A0AAV2M964</accession>